<proteinExistence type="predicted"/>
<dbReference type="GeneID" id="64635550"/>
<gene>
    <name evidence="2" type="ORF">BJ212DRAFT_1496180</name>
</gene>
<keyword evidence="3" id="KW-1185">Reference proteome</keyword>
<dbReference type="AlphaFoldDB" id="A0A9P7JFH4"/>
<evidence type="ECO:0000256" key="1">
    <source>
        <dbReference type="SAM" id="MobiDB-lite"/>
    </source>
</evidence>
<sequence length="464" mass="51839">MPLQSYVSCTCESFNCKYNPDGSGQKLQTTQTATRHQRADELLVPQADALGQAYGLSEDLTIIDSLEHAGNAHQPPDDPGADFDNNSDHGNNDVGDADDNLGLGAQPHFPELNDLFERWDEPYPANDDPGAFSSDPDAKIFEHLGQLNLEDPVNSDEELGMPAEGNHNDEFCPNNDEQLNDINMVLFISQGANFDFSDIYEDADIHASPPPCMNDHPAVRNAYIWAFISAAFYNATHAAVYHDLKGKECLLDTAQQANPDIEYLGLDNFACTLPTLLKCLERALQCLFLRPGKWEQFQHWRGLEDKPGLVPPIPGQGYDLFPDPSKPILANQHRLTILLMVIPGPDEPSLEQMNYLIEPFVKSMLQLEKGVEFRVNGHEDPEVSHSHLYCNVSNLPSSHKTSGLQGHNSKFFMCLTCKKPFFSLSHPSCFDPKTFQYRDEWRYIKYSFCACTAGPPTAKDISDN</sequence>
<dbReference type="EMBL" id="JABBWG010000010">
    <property type="protein sequence ID" value="KAG1819287.1"/>
    <property type="molecule type" value="Genomic_DNA"/>
</dbReference>
<protein>
    <submittedName>
        <fullName evidence="2">Uncharacterized protein</fullName>
    </submittedName>
</protein>
<dbReference type="RefSeq" id="XP_041194964.1">
    <property type="nucleotide sequence ID" value="XM_041341534.1"/>
</dbReference>
<evidence type="ECO:0000313" key="2">
    <source>
        <dbReference type="EMBL" id="KAG1819287.1"/>
    </source>
</evidence>
<dbReference type="OrthoDB" id="2654528at2759"/>
<organism evidence="2 3">
    <name type="scientific">Suillus subaureus</name>
    <dbReference type="NCBI Taxonomy" id="48587"/>
    <lineage>
        <taxon>Eukaryota</taxon>
        <taxon>Fungi</taxon>
        <taxon>Dikarya</taxon>
        <taxon>Basidiomycota</taxon>
        <taxon>Agaricomycotina</taxon>
        <taxon>Agaricomycetes</taxon>
        <taxon>Agaricomycetidae</taxon>
        <taxon>Boletales</taxon>
        <taxon>Suillineae</taxon>
        <taxon>Suillaceae</taxon>
        <taxon>Suillus</taxon>
    </lineage>
</organism>
<reference evidence="2" key="1">
    <citation type="journal article" date="2020" name="New Phytol.">
        <title>Comparative genomics reveals dynamic genome evolution in host specialist ectomycorrhizal fungi.</title>
        <authorList>
            <person name="Lofgren L.A."/>
            <person name="Nguyen N.H."/>
            <person name="Vilgalys R."/>
            <person name="Ruytinx J."/>
            <person name="Liao H.L."/>
            <person name="Branco S."/>
            <person name="Kuo A."/>
            <person name="LaButti K."/>
            <person name="Lipzen A."/>
            <person name="Andreopoulos W."/>
            <person name="Pangilinan J."/>
            <person name="Riley R."/>
            <person name="Hundley H."/>
            <person name="Na H."/>
            <person name="Barry K."/>
            <person name="Grigoriev I.V."/>
            <person name="Stajich J.E."/>
            <person name="Kennedy P.G."/>
        </authorList>
    </citation>
    <scope>NUCLEOTIDE SEQUENCE</scope>
    <source>
        <strain evidence="2">MN1</strain>
    </source>
</reference>
<feature type="region of interest" description="Disordered" evidence="1">
    <location>
        <begin position="69"/>
        <end position="105"/>
    </location>
</feature>
<name>A0A9P7JFH4_9AGAM</name>
<comment type="caution">
    <text evidence="2">The sequence shown here is derived from an EMBL/GenBank/DDBJ whole genome shotgun (WGS) entry which is preliminary data.</text>
</comment>
<dbReference type="Proteomes" id="UP000807769">
    <property type="component" value="Unassembled WGS sequence"/>
</dbReference>
<evidence type="ECO:0000313" key="3">
    <source>
        <dbReference type="Proteomes" id="UP000807769"/>
    </source>
</evidence>
<accession>A0A9P7JFH4</accession>